<evidence type="ECO:0000313" key="2">
    <source>
        <dbReference type="EMBL" id="CAG4938132.1"/>
    </source>
</evidence>
<dbReference type="AlphaFoldDB" id="A0A8S3W3A2"/>
<dbReference type="PANTHER" id="PTHR33480">
    <property type="entry name" value="SET DOMAIN-CONTAINING PROTEIN-RELATED"/>
    <property type="match status" value="1"/>
</dbReference>
<evidence type="ECO:0000256" key="1">
    <source>
        <dbReference type="SAM" id="MobiDB-lite"/>
    </source>
</evidence>
<feature type="compositionally biased region" description="Polar residues" evidence="1">
    <location>
        <begin position="193"/>
        <end position="202"/>
    </location>
</feature>
<reference evidence="2" key="1">
    <citation type="submission" date="2021-04" db="EMBL/GenBank/DDBJ databases">
        <authorList>
            <person name="Tunstrom K."/>
        </authorList>
    </citation>
    <scope>NUCLEOTIDE SEQUENCE</scope>
</reference>
<proteinExistence type="predicted"/>
<sequence>MADGKKQRSARLVNLALNQIETDNSSLNTSNRENIFIENKSIFTDKAVNAEGFLNPLVYVSDQASENSSVKSTISIIKIRNKDVPRSDEIFCDSEYESEDNCQELSKLTNTDNIPISVSECSGILREIESEDHYQINQTETNFEEKDFSPSDESDFDPNSAYMSDDDISTEDEYYDDQLVKKQMHRDKRKCENTQNNKSRNMVSRRKKLSNKIQCKEDEVVAPELQREGHEVVSAKIQIESPEGASPEIPKDSCEQRHDYKKMDEISLVVKNDPLILAYGSRLLKKKKERRSRKAICSKMRDLATLLIVLRKKDHRIEILTDVLDPEKYDIFIDGIKNMCGFDEETGFVKVTSIPARMRPSILGCIDILYTRSTMSTESTAYKDLYKKKLDDFKRLVEINWEWEISSNAEKTRKRKNMTKENIIPLEEDIATVMEKIHKLEAKYAQRLSKNRDALNYEHLCTVTIAHIIMLD</sequence>
<protein>
    <submittedName>
        <fullName evidence="2">(apollo) hypothetical protein</fullName>
    </submittedName>
</protein>
<dbReference type="OrthoDB" id="5376140at2759"/>
<feature type="region of interest" description="Disordered" evidence="1">
    <location>
        <begin position="183"/>
        <end position="209"/>
    </location>
</feature>
<dbReference type="Proteomes" id="UP000691718">
    <property type="component" value="Unassembled WGS sequence"/>
</dbReference>
<dbReference type="EMBL" id="CAJQZP010000088">
    <property type="protein sequence ID" value="CAG4938132.1"/>
    <property type="molecule type" value="Genomic_DNA"/>
</dbReference>
<evidence type="ECO:0000313" key="3">
    <source>
        <dbReference type="Proteomes" id="UP000691718"/>
    </source>
</evidence>
<dbReference type="PANTHER" id="PTHR33480:SF1">
    <property type="entry name" value="TYR RECOMBINASE DOMAIN-CONTAINING PROTEIN"/>
    <property type="match status" value="1"/>
</dbReference>
<accession>A0A8S3W3A2</accession>
<feature type="region of interest" description="Disordered" evidence="1">
    <location>
        <begin position="140"/>
        <end position="167"/>
    </location>
</feature>
<name>A0A8S3W3A2_PARAO</name>
<organism evidence="2 3">
    <name type="scientific">Parnassius apollo</name>
    <name type="common">Apollo butterfly</name>
    <name type="synonym">Papilio apollo</name>
    <dbReference type="NCBI Taxonomy" id="110799"/>
    <lineage>
        <taxon>Eukaryota</taxon>
        <taxon>Metazoa</taxon>
        <taxon>Ecdysozoa</taxon>
        <taxon>Arthropoda</taxon>
        <taxon>Hexapoda</taxon>
        <taxon>Insecta</taxon>
        <taxon>Pterygota</taxon>
        <taxon>Neoptera</taxon>
        <taxon>Endopterygota</taxon>
        <taxon>Lepidoptera</taxon>
        <taxon>Glossata</taxon>
        <taxon>Ditrysia</taxon>
        <taxon>Papilionoidea</taxon>
        <taxon>Papilionidae</taxon>
        <taxon>Parnassiinae</taxon>
        <taxon>Parnassini</taxon>
        <taxon>Parnassius</taxon>
        <taxon>Parnassius</taxon>
    </lineage>
</organism>
<keyword evidence="3" id="KW-1185">Reference proteome</keyword>
<gene>
    <name evidence="2" type="ORF">PAPOLLO_LOCUS1580</name>
</gene>
<comment type="caution">
    <text evidence="2">The sequence shown here is derived from an EMBL/GenBank/DDBJ whole genome shotgun (WGS) entry which is preliminary data.</text>
</comment>